<feature type="region of interest" description="Disordered" evidence="1">
    <location>
        <begin position="821"/>
        <end position="859"/>
    </location>
</feature>
<keyword evidence="2" id="KW-0067">ATP-binding</keyword>
<accession>G7YKC8</accession>
<dbReference type="InterPro" id="IPR052247">
    <property type="entry name" value="Meiotic_Crossover_Helicase"/>
</dbReference>
<dbReference type="PANTHER" id="PTHR47835">
    <property type="entry name" value="HFM1, ATP DEPENDENT DNA HELICASE HOMOLOG"/>
    <property type="match status" value="1"/>
</dbReference>
<keyword evidence="3" id="KW-1185">Reference proteome</keyword>
<organism evidence="2 3">
    <name type="scientific">Clonorchis sinensis</name>
    <name type="common">Chinese liver fluke</name>
    <dbReference type="NCBI Taxonomy" id="79923"/>
    <lineage>
        <taxon>Eukaryota</taxon>
        <taxon>Metazoa</taxon>
        <taxon>Spiralia</taxon>
        <taxon>Lophotrochozoa</taxon>
        <taxon>Platyhelminthes</taxon>
        <taxon>Trematoda</taxon>
        <taxon>Digenea</taxon>
        <taxon>Opisthorchiida</taxon>
        <taxon>Opisthorchiata</taxon>
        <taxon>Opisthorchiidae</taxon>
        <taxon>Clonorchis</taxon>
    </lineage>
</organism>
<keyword evidence="2" id="KW-0347">Helicase</keyword>
<dbReference type="GO" id="GO:0016787">
    <property type="term" value="F:hydrolase activity"/>
    <property type="evidence" value="ECO:0007669"/>
    <property type="project" value="UniProtKB-KW"/>
</dbReference>
<protein>
    <submittedName>
        <fullName evidence="2">Probable ATP-dependent DNA helicase HFM1</fullName>
    </submittedName>
</protein>
<evidence type="ECO:0000313" key="3">
    <source>
        <dbReference type="Proteomes" id="UP000008909"/>
    </source>
</evidence>
<feature type="region of interest" description="Disordered" evidence="1">
    <location>
        <begin position="793"/>
        <end position="812"/>
    </location>
</feature>
<dbReference type="PANTHER" id="PTHR47835:SF3">
    <property type="entry name" value="HELICASE FOR MEIOSIS 1"/>
    <property type="match status" value="1"/>
</dbReference>
<dbReference type="SUPFAM" id="SSF158702">
    <property type="entry name" value="Sec63 N-terminal domain-like"/>
    <property type="match status" value="1"/>
</dbReference>
<reference key="2">
    <citation type="submission" date="2011-10" db="EMBL/GenBank/DDBJ databases">
        <title>The genome and transcriptome sequence of Clonorchis sinensis provide insights into the carcinogenic liver fluke.</title>
        <authorList>
            <person name="Wang X."/>
            <person name="Huang Y."/>
            <person name="Chen W."/>
            <person name="Liu H."/>
            <person name="Guo L."/>
            <person name="Chen Y."/>
            <person name="Luo F."/>
            <person name="Zhou W."/>
            <person name="Sun J."/>
            <person name="Mao Q."/>
            <person name="Liang P."/>
            <person name="Zhou C."/>
            <person name="Tian Y."/>
            <person name="Men J."/>
            <person name="Lv X."/>
            <person name="Huang L."/>
            <person name="Zhou J."/>
            <person name="Hu Y."/>
            <person name="Li R."/>
            <person name="Zhang F."/>
            <person name="Lei H."/>
            <person name="Li X."/>
            <person name="Hu X."/>
            <person name="Liang C."/>
            <person name="Xu J."/>
            <person name="Wu Z."/>
            <person name="Yu X."/>
        </authorList>
    </citation>
    <scope>NUCLEOTIDE SEQUENCE</scope>
    <source>
        <strain>Henan</strain>
    </source>
</reference>
<dbReference type="GO" id="GO:0043138">
    <property type="term" value="F:3'-5' DNA helicase activity"/>
    <property type="evidence" value="ECO:0007669"/>
    <property type="project" value="UniProtKB-EC"/>
</dbReference>
<feature type="region of interest" description="Disordered" evidence="1">
    <location>
        <begin position="339"/>
        <end position="385"/>
    </location>
</feature>
<proteinExistence type="predicted"/>
<dbReference type="AlphaFoldDB" id="G7YKC8"/>
<sequence>MKIICLLQAKLGGVPLADFSLENETRRICRCAKRIVNGLAGLLWLDLDDSDSPEEQPSTVKLDTDAPVPAASSAFKCMINILEFKKTLQFLTWMNQPLASLLNLQQLGTADIEKLMLAGLMTLHSIENTSTSELERILEKHPPFGEQLVDSVRLIPKYILEVEQTPSSDPTTLVIQLCLRSSRPSASDTVIVLVGDGNNKIICKHRLNRSTELIDDGYRDVISIPSKETGQRLSFSVISTNFAGIDLHTSFTPISTIPTLKSRLPSCQTHRKTCAAGAFPDISVGYVEDGEFYACQRDVCDAEEKASIQWPEATSTQVPHAPSISLPFRVGFPQSPISGIEPVSSTRFHKSTQQAGAPATGRQTTKPQNGTKTPKMKSTFTWTPTTKHSTPKIALIQTSMLDYIRSHQGHSKVIAKPLSEMIRPRSPLINIPTPAVPKSITTVVKSDPIYRKFRWSPLNEINQHQNNGQIKEKTLDQQDISTGHNPLKLPQVGKLIAHNFETTVLQETPHNPKCMTEDPKYINQDSSTDYFAKEPTTIDEDCGPSVSDLDNDRLSWSPVSIVEMVVEDGYNQQKENSFENLDQYPVELALSPKQPVTGDDCLRISNQSREATEMDTIEHASMTESTVIPTVPLVERLPESISFQGQYIMGDGSATVKHIHAPISFPEFSRNGENRPRFSMTPRENLECTKKASNPLLPSSATREVITTSQKQNVTPTIPQPFQFKAPTDIRFEKLLHKWRRLNNQEEPRSKPTFNVDMDLINEGWEELACWIRVTEICSQYNMEDLLVQTGMQETPRTTDKNRQTKRALTGGLTEVIKTTTVQRLGAEETNTTHNTPGNSKRPPVDLDQYPKALAASEE</sequence>
<feature type="compositionally biased region" description="Polar residues" evidence="1">
    <location>
        <begin position="343"/>
        <end position="385"/>
    </location>
</feature>
<keyword evidence="2" id="KW-0547">Nucleotide-binding</keyword>
<evidence type="ECO:0000313" key="2">
    <source>
        <dbReference type="EMBL" id="GAA53410.1"/>
    </source>
</evidence>
<name>G7YKC8_CLOSI</name>
<gene>
    <name evidence="2" type="ORF">CLF_110159</name>
</gene>
<dbReference type="EMBL" id="DF143489">
    <property type="protein sequence ID" value="GAA53410.1"/>
    <property type="molecule type" value="Genomic_DNA"/>
</dbReference>
<keyword evidence="2" id="KW-0378">Hydrolase</keyword>
<dbReference type="Proteomes" id="UP000008909">
    <property type="component" value="Unassembled WGS sequence"/>
</dbReference>
<evidence type="ECO:0000256" key="1">
    <source>
        <dbReference type="SAM" id="MobiDB-lite"/>
    </source>
</evidence>
<feature type="compositionally biased region" description="Polar residues" evidence="1">
    <location>
        <begin position="821"/>
        <end position="839"/>
    </location>
</feature>
<reference evidence="2" key="1">
    <citation type="journal article" date="2011" name="Genome Biol.">
        <title>The draft genome of the carcinogenic human liver fluke Clonorchis sinensis.</title>
        <authorList>
            <person name="Wang X."/>
            <person name="Chen W."/>
            <person name="Huang Y."/>
            <person name="Sun J."/>
            <person name="Men J."/>
            <person name="Liu H."/>
            <person name="Luo F."/>
            <person name="Guo L."/>
            <person name="Lv X."/>
            <person name="Deng C."/>
            <person name="Zhou C."/>
            <person name="Fan Y."/>
            <person name="Li X."/>
            <person name="Huang L."/>
            <person name="Hu Y."/>
            <person name="Liang C."/>
            <person name="Hu X."/>
            <person name="Xu J."/>
            <person name="Yu X."/>
        </authorList>
    </citation>
    <scope>NUCLEOTIDE SEQUENCE [LARGE SCALE GENOMIC DNA]</scope>
    <source>
        <strain evidence="2">Henan</strain>
    </source>
</reference>